<evidence type="ECO:0000313" key="2">
    <source>
        <dbReference type="EMBL" id="WQB69398.1"/>
    </source>
</evidence>
<keyword evidence="3" id="KW-1185">Reference proteome</keyword>
<dbReference type="EMBL" id="CP139779">
    <property type="protein sequence ID" value="WQB69398.1"/>
    <property type="molecule type" value="Genomic_DNA"/>
</dbReference>
<protein>
    <recommendedName>
        <fullName evidence="4">Tryptophan-rich sensory protein</fullName>
    </recommendedName>
</protein>
<organism evidence="2 3">
    <name type="scientific">Microbacterium invictum</name>
    <dbReference type="NCBI Taxonomy" id="515415"/>
    <lineage>
        <taxon>Bacteria</taxon>
        <taxon>Bacillati</taxon>
        <taxon>Actinomycetota</taxon>
        <taxon>Actinomycetes</taxon>
        <taxon>Micrococcales</taxon>
        <taxon>Microbacteriaceae</taxon>
        <taxon>Microbacterium</taxon>
    </lineage>
</organism>
<reference evidence="2 3" key="1">
    <citation type="submission" date="2023-06" db="EMBL/GenBank/DDBJ databases">
        <title>Rock-solubilizing bacteria, Microbacterium invictum, promotes re-establishment of vegetation in rocky wasteland by accelerating rock bio-weathering and reshaping soil bacterial community.</title>
        <authorList>
            <person name="Liu C."/>
        </authorList>
    </citation>
    <scope>NUCLEOTIDE SEQUENCE [LARGE SCALE GENOMIC DNA]</scope>
    <source>
        <strain evidence="2 3">X-18</strain>
    </source>
</reference>
<feature type="transmembrane region" description="Helical" evidence="1">
    <location>
        <begin position="193"/>
        <end position="212"/>
    </location>
</feature>
<feature type="transmembrane region" description="Helical" evidence="1">
    <location>
        <begin position="18"/>
        <end position="41"/>
    </location>
</feature>
<sequence length="270" mass="27625">MSAHAGTGRAAASVDRVFVGRAAVLVLALGQIVSNVAFEVFSPNDLQSGVEFSPIVPPGPMFAIWGVIIAASILWAVLQVRPSVRDSAVRDRLVVPLSLVYAGFALWLAAASLGQQSPLTLAVFVLIVGAHAVAWRRISQGRAEIAGWKPVDRITLYVSQGIYAGWTSMAFFVNVATVAQGTGAPNEGAWGTTWQLLVIAAAAGVAVVFVVLSGGSAFYALAASYALVGAGISSSLGGFAVLAVALGVGVAIVVGSTVVVRALRARRGVG</sequence>
<evidence type="ECO:0008006" key="4">
    <source>
        <dbReference type="Google" id="ProtNLM"/>
    </source>
</evidence>
<keyword evidence="1" id="KW-0812">Transmembrane</keyword>
<dbReference type="Proteomes" id="UP001324533">
    <property type="component" value="Chromosome"/>
</dbReference>
<keyword evidence="1" id="KW-0472">Membrane</keyword>
<feature type="transmembrane region" description="Helical" evidence="1">
    <location>
        <begin position="119"/>
        <end position="135"/>
    </location>
</feature>
<accession>A0ABZ0V706</accession>
<keyword evidence="1" id="KW-1133">Transmembrane helix</keyword>
<feature type="transmembrane region" description="Helical" evidence="1">
    <location>
        <begin position="156"/>
        <end position="173"/>
    </location>
</feature>
<evidence type="ECO:0000313" key="3">
    <source>
        <dbReference type="Proteomes" id="UP001324533"/>
    </source>
</evidence>
<feature type="transmembrane region" description="Helical" evidence="1">
    <location>
        <begin position="93"/>
        <end position="113"/>
    </location>
</feature>
<name>A0ABZ0V706_9MICO</name>
<gene>
    <name evidence="2" type="ORF">T9R20_11890</name>
</gene>
<feature type="transmembrane region" description="Helical" evidence="1">
    <location>
        <begin position="239"/>
        <end position="263"/>
    </location>
</feature>
<proteinExistence type="predicted"/>
<dbReference type="RefSeq" id="WP_322409517.1">
    <property type="nucleotide sequence ID" value="NZ_CP139779.1"/>
</dbReference>
<evidence type="ECO:0000256" key="1">
    <source>
        <dbReference type="SAM" id="Phobius"/>
    </source>
</evidence>
<feature type="transmembrane region" description="Helical" evidence="1">
    <location>
        <begin position="61"/>
        <end position="81"/>
    </location>
</feature>
<feature type="transmembrane region" description="Helical" evidence="1">
    <location>
        <begin position="217"/>
        <end position="233"/>
    </location>
</feature>